<dbReference type="EMBL" id="CP098807">
    <property type="protein sequence ID" value="USJ23776.1"/>
    <property type="molecule type" value="Genomic_DNA"/>
</dbReference>
<accession>A0A9Q8Y842</accession>
<dbReference type="Gene3D" id="3.30.70.1230">
    <property type="entry name" value="Nucleotide cyclase"/>
    <property type="match status" value="1"/>
</dbReference>
<dbReference type="GO" id="GO:0004016">
    <property type="term" value="F:adenylate cyclase activity"/>
    <property type="evidence" value="ECO:0007669"/>
    <property type="project" value="UniProtKB-ARBA"/>
</dbReference>
<dbReference type="Pfam" id="PF00211">
    <property type="entry name" value="Guanylate_cyc"/>
    <property type="match status" value="1"/>
</dbReference>
<reference evidence="5" key="1">
    <citation type="submission" date="2022-06" db="EMBL/GenBank/DDBJ databases">
        <title>Physiological and biochemical characterization and genomic elucidation of a strain of the genus Ensifer adhaerens M8 that combines arsenic oxidation and chromium reduction.</title>
        <authorList>
            <person name="Li X."/>
            <person name="Yu c."/>
        </authorList>
    </citation>
    <scope>NUCLEOTIDE SEQUENCE</scope>
    <source>
        <strain evidence="5">M8</strain>
    </source>
</reference>
<dbReference type="InterPro" id="IPR041664">
    <property type="entry name" value="AAA_16"/>
</dbReference>
<dbReference type="InterPro" id="IPR029787">
    <property type="entry name" value="Nucleotide_cyclase"/>
</dbReference>
<evidence type="ECO:0000256" key="2">
    <source>
        <dbReference type="ARBA" id="ARBA00022840"/>
    </source>
</evidence>
<dbReference type="GO" id="GO:0005737">
    <property type="term" value="C:cytoplasm"/>
    <property type="evidence" value="ECO:0007669"/>
    <property type="project" value="TreeGrafter"/>
</dbReference>
<sequence>MKGSDSQIQLGGERRQVTAVFYDIVGSTELLLSNDPEKYLRSIASLHNSSEDIIRRHGGNLSRRLGDGGCGYFGYPAQVEDAAEMAVQAALELIEMATRQSHRPRTVPFKLRVGVATSVVVLSSDGKDIVGTAPILAARLQAEAQPDTVLVAEATYQLTRNRFDYTFLRDAALKGFSELSALWQPLARSPGSLRDRSNPARGAPMGGREKELARLTIEWNAASSGAGRSVAVTGEAGIGKSRLVAELRRSLGRENDADILLQCDARMTGEPMQPLIGFLEASVGKDVLQRGNAPQLREALHGIGLPVDERAARAIATFTGGDSRRKAGNIQVADLSGEAFRKDVIRAAVQILCAGEAAKLIVIEDVHWADSMTLTMLEHLVSHARHRPVLVVQTSRGPTAVAAAESLPLQGLGTAAMKSLVASVWGGAPPAGLVSFILQQCDGLPLYAKELALLLRSRHSVAPAAASWTKLLVEEGVSSLNDLLAVKLAKVGSARRVAQLASVIGREFSVSLLNRLLDGAAAASLEADLAALVAHGVIEQGATSNDAFQFRHVLQHEATYGSLLRTDRRRFHKRIAQLLSEEDVPSVPPAVAAWQCAEAGLHLQAAQFAMKAAEACVLRSAMREARQSLDLCAREIAAMRRHVDRRPFLLDLLQLQGVVATALEGEGSQLARRTYARAISLLKRDGSANREERLPLYWGWWFTAPNISLQQSRARVLVSDMEGARDPETRLQAYHCGWATSFHAGHHDYCLDCVGKGIALYDAERALRNRAFYGGHDAKVCGLGESALSYLLTDAHEPSEAAIRQCLEWADRTEHVGSMVHALYYGIVLRRCQQRYEDVHSLGERMLALADENGLVASQARANMYCGWAEAMASSPERGAARFEEGLRLQKLTGTDDNLSIHSDMHSEILERMGDPGAAVVPIENAIALGRKSGQWFWLAELYRRRAHLRLALGDAPARARRDLRYALQSAETQGAEWLAKRAGHDLRHHFG</sequence>
<dbReference type="InterPro" id="IPR027417">
    <property type="entry name" value="P-loop_NTPase"/>
</dbReference>
<dbReference type="SUPFAM" id="SSF52540">
    <property type="entry name" value="P-loop containing nucleoside triphosphate hydrolases"/>
    <property type="match status" value="1"/>
</dbReference>
<evidence type="ECO:0000313" key="6">
    <source>
        <dbReference type="Proteomes" id="UP001055460"/>
    </source>
</evidence>
<evidence type="ECO:0000256" key="1">
    <source>
        <dbReference type="ARBA" id="ARBA00022741"/>
    </source>
</evidence>
<dbReference type="PROSITE" id="PS50125">
    <property type="entry name" value="GUANYLATE_CYCLASE_2"/>
    <property type="match status" value="1"/>
</dbReference>
<organism evidence="5 6">
    <name type="scientific">Ensifer adhaerens</name>
    <name type="common">Sinorhizobium morelense</name>
    <dbReference type="NCBI Taxonomy" id="106592"/>
    <lineage>
        <taxon>Bacteria</taxon>
        <taxon>Pseudomonadati</taxon>
        <taxon>Pseudomonadota</taxon>
        <taxon>Alphaproteobacteria</taxon>
        <taxon>Hyphomicrobiales</taxon>
        <taxon>Rhizobiaceae</taxon>
        <taxon>Sinorhizobium/Ensifer group</taxon>
        <taxon>Ensifer</taxon>
    </lineage>
</organism>
<dbReference type="PANTHER" id="PTHR16305:SF28">
    <property type="entry name" value="GUANYLATE CYCLASE DOMAIN-CONTAINING PROTEIN"/>
    <property type="match status" value="1"/>
</dbReference>
<evidence type="ECO:0000256" key="3">
    <source>
        <dbReference type="SAM" id="MobiDB-lite"/>
    </source>
</evidence>
<dbReference type="CDD" id="cd07302">
    <property type="entry name" value="CHD"/>
    <property type="match status" value="1"/>
</dbReference>
<evidence type="ECO:0000259" key="4">
    <source>
        <dbReference type="PROSITE" id="PS50125"/>
    </source>
</evidence>
<dbReference type="AlphaFoldDB" id="A0A9Q8Y842"/>
<keyword evidence="1" id="KW-0547">Nucleotide-binding</keyword>
<protein>
    <submittedName>
        <fullName evidence="5">AAA family ATPase</fullName>
    </submittedName>
</protein>
<dbReference type="InterPro" id="IPR001054">
    <property type="entry name" value="A/G_cyclase"/>
</dbReference>
<proteinExistence type="predicted"/>
<dbReference type="GO" id="GO:0005524">
    <property type="term" value="F:ATP binding"/>
    <property type="evidence" value="ECO:0007669"/>
    <property type="project" value="UniProtKB-KW"/>
</dbReference>
<dbReference type="GO" id="GO:0035556">
    <property type="term" value="P:intracellular signal transduction"/>
    <property type="evidence" value="ECO:0007669"/>
    <property type="project" value="InterPro"/>
</dbReference>
<dbReference type="RefSeq" id="WP_252160460.1">
    <property type="nucleotide sequence ID" value="NZ_CP098807.1"/>
</dbReference>
<dbReference type="PANTHER" id="PTHR16305">
    <property type="entry name" value="TESTICULAR SOLUBLE ADENYLYL CYCLASE"/>
    <property type="match status" value="1"/>
</dbReference>
<keyword evidence="2" id="KW-0067">ATP-binding</keyword>
<feature type="domain" description="Guanylate cyclase" evidence="4">
    <location>
        <begin position="18"/>
        <end position="141"/>
    </location>
</feature>
<feature type="region of interest" description="Disordered" evidence="3">
    <location>
        <begin position="189"/>
        <end position="208"/>
    </location>
</feature>
<dbReference type="Proteomes" id="UP001055460">
    <property type="component" value="Chromosome"/>
</dbReference>
<gene>
    <name evidence="5" type="ORF">NE863_01920</name>
</gene>
<evidence type="ECO:0000313" key="5">
    <source>
        <dbReference type="EMBL" id="USJ23776.1"/>
    </source>
</evidence>
<name>A0A9Q8Y842_ENSAD</name>
<dbReference type="SUPFAM" id="SSF55073">
    <property type="entry name" value="Nucleotide cyclase"/>
    <property type="match status" value="1"/>
</dbReference>
<dbReference type="SMART" id="SM00044">
    <property type="entry name" value="CYCc"/>
    <property type="match status" value="1"/>
</dbReference>
<dbReference type="Pfam" id="PF13191">
    <property type="entry name" value="AAA_16"/>
    <property type="match status" value="1"/>
</dbReference>
<dbReference type="GO" id="GO:0009190">
    <property type="term" value="P:cyclic nucleotide biosynthetic process"/>
    <property type="evidence" value="ECO:0007669"/>
    <property type="project" value="InterPro"/>
</dbReference>